<dbReference type="GO" id="GO:0005524">
    <property type="term" value="F:ATP binding"/>
    <property type="evidence" value="ECO:0007669"/>
    <property type="project" value="UniProtKB-KW"/>
</dbReference>
<sequence length="540" mass="61091">DQKRRPNCCFENMHNFELECIGPWWDVSSYSRKWTKQILRDVSFHTESDQIMGILGNSGSGKTTLLDAISGRLRHKGNFLGEVHVNGQELRNEQFKKCFSYVLQNENLLSYLTIEESLIYTALLALRKHSHDYIKKKVDAVMAELSLSHVTNNVIGSRIFRGISGGERRRVSIAAQLLQDPKIMLLDEPTTGLDCMTANQIIFLLSELARKGRIVIIAIHQPCSELFRIFDKIAIMKHSNPFDFYVDLIVQVIASAYRNSEIFRKSLEAIEETNKDSPSAVFKLWILLRRITRNFSRNKVGIIMRLSQNLLFGLVVAFFLLKLNDDLLKGEVQDRVGLMYQLVSAPPYTGILNAVSLFPALRAISDQESKDGLYQKWQMLLAYILHFLPFSVISMAVFSIFIYWIIHPSTARFGCFFAAIFGPHAIGELLTLVLLGVIQNSNVVNGAVVLLNTAGVLVGTGIVRSTEDMPTPFKLLNYLTFQKYCSEILVVNEFYGLNFTCSKTDEPRPGGSSTTFEWLLRTSSHWLPPLPPREPLGGHS</sequence>
<feature type="transmembrane region" description="Helical" evidence="9">
    <location>
        <begin position="342"/>
        <end position="361"/>
    </location>
</feature>
<dbReference type="InterPro" id="IPR050352">
    <property type="entry name" value="ABCG_transporters"/>
</dbReference>
<dbReference type="InterPro" id="IPR027417">
    <property type="entry name" value="P-loop_NTPase"/>
</dbReference>
<dbReference type="InterPro" id="IPR013525">
    <property type="entry name" value="ABC2_TM"/>
</dbReference>
<keyword evidence="12" id="KW-1185">Reference proteome</keyword>
<name>A0A8D0GJ05_SPHPU</name>
<gene>
    <name evidence="11" type="primary">ABCG5</name>
</gene>
<evidence type="ECO:0000256" key="4">
    <source>
        <dbReference type="ARBA" id="ARBA00022692"/>
    </source>
</evidence>
<evidence type="ECO:0000259" key="10">
    <source>
        <dbReference type="PROSITE" id="PS50893"/>
    </source>
</evidence>
<dbReference type="AlphaFoldDB" id="A0A8D0GJ05"/>
<dbReference type="CDD" id="cd03234">
    <property type="entry name" value="ABCG_White"/>
    <property type="match status" value="1"/>
</dbReference>
<keyword evidence="5" id="KW-0547">Nucleotide-binding</keyword>
<keyword evidence="8 9" id="KW-0472">Membrane</keyword>
<evidence type="ECO:0000256" key="9">
    <source>
        <dbReference type="SAM" id="Phobius"/>
    </source>
</evidence>
<evidence type="ECO:0000256" key="2">
    <source>
        <dbReference type="ARBA" id="ARBA00005814"/>
    </source>
</evidence>
<dbReference type="OMA" id="RVRPWWD"/>
<dbReference type="GO" id="GO:0010949">
    <property type="term" value="P:negative regulation of intestinal phytosterol absorption"/>
    <property type="evidence" value="ECO:0007669"/>
    <property type="project" value="Ensembl"/>
</dbReference>
<dbReference type="SMART" id="SM00382">
    <property type="entry name" value="AAA"/>
    <property type="match status" value="1"/>
</dbReference>
<dbReference type="GO" id="GO:0043235">
    <property type="term" value="C:receptor complex"/>
    <property type="evidence" value="ECO:0007669"/>
    <property type="project" value="Ensembl"/>
</dbReference>
<evidence type="ECO:0000256" key="5">
    <source>
        <dbReference type="ARBA" id="ARBA00022741"/>
    </source>
</evidence>
<dbReference type="SUPFAM" id="SSF52540">
    <property type="entry name" value="P-loop containing nucleoside triphosphate hydrolases"/>
    <property type="match status" value="1"/>
</dbReference>
<dbReference type="Ensembl" id="ENSSPUT00000007051.1">
    <property type="protein sequence ID" value="ENSSPUP00000006629.1"/>
    <property type="gene ID" value="ENSSPUG00000005041.1"/>
</dbReference>
<keyword evidence="7 9" id="KW-1133">Transmembrane helix</keyword>
<reference evidence="11" key="2">
    <citation type="submission" date="2025-09" db="UniProtKB">
        <authorList>
            <consortium name="Ensembl"/>
        </authorList>
    </citation>
    <scope>IDENTIFICATION</scope>
</reference>
<feature type="transmembrane region" description="Helical" evidence="9">
    <location>
        <begin position="302"/>
        <end position="321"/>
    </location>
</feature>
<keyword evidence="3" id="KW-0813">Transport</keyword>
<dbReference type="PROSITE" id="PS50893">
    <property type="entry name" value="ABC_TRANSPORTER_2"/>
    <property type="match status" value="1"/>
</dbReference>
<keyword evidence="6" id="KW-0067">ATP-binding</keyword>
<dbReference type="GeneTree" id="ENSGT00940000157985"/>
<evidence type="ECO:0000256" key="1">
    <source>
        <dbReference type="ARBA" id="ARBA00004141"/>
    </source>
</evidence>
<evidence type="ECO:0000256" key="8">
    <source>
        <dbReference type="ARBA" id="ARBA00023136"/>
    </source>
</evidence>
<feature type="transmembrane region" description="Helical" evidence="9">
    <location>
        <begin position="444"/>
        <end position="463"/>
    </location>
</feature>
<feature type="transmembrane region" description="Helical" evidence="9">
    <location>
        <begin position="413"/>
        <end position="438"/>
    </location>
</feature>
<dbReference type="GO" id="GO:0033344">
    <property type="term" value="P:cholesterol efflux"/>
    <property type="evidence" value="ECO:0007669"/>
    <property type="project" value="Ensembl"/>
</dbReference>
<dbReference type="GO" id="GO:0120020">
    <property type="term" value="F:cholesterol transfer activity"/>
    <property type="evidence" value="ECO:0007669"/>
    <property type="project" value="Ensembl"/>
</dbReference>
<comment type="similarity">
    <text evidence="2">Belongs to the ABC transporter superfamily. ABCG family. Eye pigment precursor importer (TC 3.A.1.204) subfamily.</text>
</comment>
<comment type="subcellular location">
    <subcellularLocation>
        <location evidence="1">Membrane</location>
        <topology evidence="1">Multi-pass membrane protein</topology>
    </subcellularLocation>
</comment>
<dbReference type="FunFam" id="3.40.50.300:FF:003269">
    <property type="entry name" value="ATP binding cassette subfamily G member 5"/>
    <property type="match status" value="1"/>
</dbReference>
<evidence type="ECO:0000313" key="12">
    <source>
        <dbReference type="Proteomes" id="UP000694392"/>
    </source>
</evidence>
<evidence type="ECO:0000256" key="6">
    <source>
        <dbReference type="ARBA" id="ARBA00022840"/>
    </source>
</evidence>
<dbReference type="Pfam" id="PF01061">
    <property type="entry name" value="ABC2_membrane"/>
    <property type="match status" value="1"/>
</dbReference>
<dbReference type="GO" id="GO:0016324">
    <property type="term" value="C:apical plasma membrane"/>
    <property type="evidence" value="ECO:0007669"/>
    <property type="project" value="Ensembl"/>
</dbReference>
<organism evidence="11 12">
    <name type="scientific">Sphenodon punctatus</name>
    <name type="common">Tuatara</name>
    <name type="synonym">Hatteria punctata</name>
    <dbReference type="NCBI Taxonomy" id="8508"/>
    <lineage>
        <taxon>Eukaryota</taxon>
        <taxon>Metazoa</taxon>
        <taxon>Chordata</taxon>
        <taxon>Craniata</taxon>
        <taxon>Vertebrata</taxon>
        <taxon>Euteleostomi</taxon>
        <taxon>Lepidosauria</taxon>
        <taxon>Sphenodontia</taxon>
        <taxon>Sphenodontidae</taxon>
        <taxon>Sphenodon</taxon>
    </lineage>
</organism>
<evidence type="ECO:0000313" key="11">
    <source>
        <dbReference type="Ensembl" id="ENSSPUP00000006629.1"/>
    </source>
</evidence>
<reference evidence="11" key="1">
    <citation type="submission" date="2025-08" db="UniProtKB">
        <authorList>
            <consortium name="Ensembl"/>
        </authorList>
    </citation>
    <scope>IDENTIFICATION</scope>
</reference>
<dbReference type="PANTHER" id="PTHR48041">
    <property type="entry name" value="ABC TRANSPORTER G FAMILY MEMBER 28"/>
    <property type="match status" value="1"/>
</dbReference>
<dbReference type="GO" id="GO:0016887">
    <property type="term" value="F:ATP hydrolysis activity"/>
    <property type="evidence" value="ECO:0007669"/>
    <property type="project" value="Ensembl"/>
</dbReference>
<evidence type="ECO:0000256" key="3">
    <source>
        <dbReference type="ARBA" id="ARBA00022448"/>
    </source>
</evidence>
<dbReference type="GO" id="GO:0045796">
    <property type="term" value="P:negative regulation of intestinal cholesterol absorption"/>
    <property type="evidence" value="ECO:0007669"/>
    <property type="project" value="Ensembl"/>
</dbReference>
<dbReference type="InterPro" id="IPR017871">
    <property type="entry name" value="ABC_transporter-like_CS"/>
</dbReference>
<dbReference type="GO" id="GO:0042632">
    <property type="term" value="P:cholesterol homeostasis"/>
    <property type="evidence" value="ECO:0007669"/>
    <property type="project" value="Ensembl"/>
</dbReference>
<dbReference type="InterPro" id="IPR003593">
    <property type="entry name" value="AAA+_ATPase"/>
</dbReference>
<protein>
    <submittedName>
        <fullName evidence="11">ATP binding cassette subfamily G member 5</fullName>
    </submittedName>
</protein>
<dbReference type="PANTHER" id="PTHR48041:SF113">
    <property type="entry name" value="ATP-BINDING CASSETTE SUB-FAMILY G MEMBER 5"/>
    <property type="match status" value="1"/>
</dbReference>
<feature type="domain" description="ABC transporter" evidence="10">
    <location>
        <begin position="22"/>
        <end position="263"/>
    </location>
</feature>
<dbReference type="Proteomes" id="UP000694392">
    <property type="component" value="Unplaced"/>
</dbReference>
<dbReference type="PROSITE" id="PS00211">
    <property type="entry name" value="ABC_TRANSPORTER_1"/>
    <property type="match status" value="1"/>
</dbReference>
<evidence type="ECO:0000256" key="7">
    <source>
        <dbReference type="ARBA" id="ARBA00022989"/>
    </source>
</evidence>
<proteinExistence type="inferred from homology"/>
<dbReference type="GO" id="GO:0046982">
    <property type="term" value="F:protein heterodimerization activity"/>
    <property type="evidence" value="ECO:0007669"/>
    <property type="project" value="Ensembl"/>
</dbReference>
<dbReference type="Gene3D" id="3.40.50.300">
    <property type="entry name" value="P-loop containing nucleotide triphosphate hydrolases"/>
    <property type="match status" value="1"/>
</dbReference>
<dbReference type="GO" id="GO:0140359">
    <property type="term" value="F:ABC-type transporter activity"/>
    <property type="evidence" value="ECO:0007669"/>
    <property type="project" value="InterPro"/>
</dbReference>
<dbReference type="GO" id="GO:0043190">
    <property type="term" value="C:ATP-binding cassette (ABC) transporter complex"/>
    <property type="evidence" value="ECO:0007669"/>
    <property type="project" value="Ensembl"/>
</dbReference>
<accession>A0A8D0GJ05</accession>
<keyword evidence="4 9" id="KW-0812">Transmembrane</keyword>
<dbReference type="InterPro" id="IPR003439">
    <property type="entry name" value="ABC_transporter-like_ATP-bd"/>
</dbReference>
<dbReference type="Pfam" id="PF00005">
    <property type="entry name" value="ABC_tran"/>
    <property type="match status" value="1"/>
</dbReference>
<feature type="transmembrane region" description="Helical" evidence="9">
    <location>
        <begin position="381"/>
        <end position="406"/>
    </location>
</feature>